<evidence type="ECO:0000259" key="14">
    <source>
        <dbReference type="PROSITE" id="PS50192"/>
    </source>
</evidence>
<proteinExistence type="inferred from homology"/>
<dbReference type="SMART" id="SM00326">
    <property type="entry name" value="SH3"/>
    <property type="match status" value="1"/>
</dbReference>
<dbReference type="InterPro" id="IPR035726">
    <property type="entry name" value="Abi2_SH3"/>
</dbReference>
<dbReference type="PRINTS" id="PR00452">
    <property type="entry name" value="SH3DOMAIN"/>
</dbReference>
<keyword evidence="8" id="KW-0175">Coiled coil</keyword>
<reference evidence="15" key="2">
    <citation type="submission" date="2025-09" db="UniProtKB">
        <authorList>
            <consortium name="Ensembl"/>
        </authorList>
    </citation>
    <scope>IDENTIFICATION</scope>
</reference>
<evidence type="ECO:0000256" key="8">
    <source>
        <dbReference type="ARBA" id="ARBA00023054"/>
    </source>
</evidence>
<evidence type="ECO:0000256" key="6">
    <source>
        <dbReference type="ARBA" id="ARBA00022490"/>
    </source>
</evidence>
<dbReference type="PROSITE" id="PS50002">
    <property type="entry name" value="SH3"/>
    <property type="match status" value="1"/>
</dbReference>
<protein>
    <submittedName>
        <fullName evidence="15">Abl-interactor 2b</fullName>
    </submittedName>
</protein>
<dbReference type="GO" id="GO:0031209">
    <property type="term" value="C:SCAR complex"/>
    <property type="evidence" value="ECO:0007669"/>
    <property type="project" value="TreeGrafter"/>
</dbReference>
<keyword evidence="7" id="KW-0597">Phosphoprotein</keyword>
<dbReference type="SUPFAM" id="SSF50044">
    <property type="entry name" value="SH3-domain"/>
    <property type="match status" value="1"/>
</dbReference>
<dbReference type="PANTHER" id="PTHR10460">
    <property type="entry name" value="ABL INTERACTOR FAMILY MEMBER"/>
    <property type="match status" value="1"/>
</dbReference>
<dbReference type="GO" id="GO:0005856">
    <property type="term" value="C:cytoskeleton"/>
    <property type="evidence" value="ECO:0007669"/>
    <property type="project" value="UniProtKB-SubCell"/>
</dbReference>
<keyword evidence="5 11" id="KW-0728">SH3 domain</keyword>
<dbReference type="PANTHER" id="PTHR10460:SF26">
    <property type="entry name" value="ABL INTERACTOR 2"/>
    <property type="match status" value="1"/>
</dbReference>
<feature type="domain" description="T-SNARE coiled-coil homology" evidence="14">
    <location>
        <begin position="43"/>
        <end position="105"/>
    </location>
</feature>
<dbReference type="GO" id="GO:0017124">
    <property type="term" value="F:SH3 domain binding"/>
    <property type="evidence" value="ECO:0007669"/>
    <property type="project" value="TreeGrafter"/>
</dbReference>
<dbReference type="Ensembl" id="ENSXCOT00000027792.1">
    <property type="protein sequence ID" value="ENSXCOP00000027459.1"/>
    <property type="gene ID" value="ENSXCOG00000020504.1"/>
</dbReference>
<dbReference type="GO" id="GO:0035591">
    <property type="term" value="F:signaling adaptor activity"/>
    <property type="evidence" value="ECO:0007669"/>
    <property type="project" value="TreeGrafter"/>
</dbReference>
<evidence type="ECO:0000256" key="7">
    <source>
        <dbReference type="ARBA" id="ARBA00022553"/>
    </source>
</evidence>
<accession>A0A3B5MST2</accession>
<evidence type="ECO:0000256" key="12">
    <source>
        <dbReference type="SAM" id="MobiDB-lite"/>
    </source>
</evidence>
<feature type="compositionally biased region" description="Acidic residues" evidence="12">
    <location>
        <begin position="247"/>
        <end position="258"/>
    </location>
</feature>
<sequence length="340" mass="38793">MRSNIWFLQQLSSFKWKCGIQWICVNRSITSKCMFVQSPDKQRALEETKNYTTQSLASVAYLINTLANNVLQMLDIQASQLRRMESSINHISQTVDIHKEKVARREIGILTTNKNTSRTHKIIAPANPERPVRYIRKSVDYSLLDDMGHGVKVLTQMLVVHITKACCCGMIRLFYMHHIGFYGSMSLSEPAWHLLFTSPNPSAFSWSPLSFKVSRLAFPVVSDVPPPPPPADEPVFEEPTPPPPPPEDYEDDEEEEDSAVVEYTDPYAEEDPPWAPRSYLEKVVAIYDYTRDKEDELSFQEGAIIYVIKKNDDGWFEGVMNGTTGLFPGNYVESIMHYAD</sequence>
<reference evidence="15" key="1">
    <citation type="submission" date="2025-08" db="UniProtKB">
        <authorList>
            <consortium name="Ensembl"/>
        </authorList>
    </citation>
    <scope>IDENTIFICATION</scope>
</reference>
<dbReference type="Gene3D" id="2.30.30.40">
    <property type="entry name" value="SH3 Domains"/>
    <property type="match status" value="1"/>
</dbReference>
<dbReference type="CDD" id="cd11972">
    <property type="entry name" value="SH3_Abi2"/>
    <property type="match status" value="1"/>
</dbReference>
<dbReference type="Pfam" id="PF07815">
    <property type="entry name" value="Abi_HHR"/>
    <property type="match status" value="1"/>
</dbReference>
<evidence type="ECO:0000259" key="13">
    <source>
        <dbReference type="PROSITE" id="PS50002"/>
    </source>
</evidence>
<comment type="similarity">
    <text evidence="4">Belongs to the ABI family.</text>
</comment>
<evidence type="ECO:0000256" key="3">
    <source>
        <dbReference type="ARBA" id="ARBA00004510"/>
    </source>
</evidence>
<dbReference type="GO" id="GO:0001764">
    <property type="term" value="P:neuron migration"/>
    <property type="evidence" value="ECO:0007669"/>
    <property type="project" value="TreeGrafter"/>
</dbReference>
<dbReference type="Gene3D" id="6.10.140.1620">
    <property type="match status" value="1"/>
</dbReference>
<dbReference type="AlphaFoldDB" id="A0A3B5MST2"/>
<name>A0A3B5MST2_9TELE</name>
<dbReference type="InterPro" id="IPR001452">
    <property type="entry name" value="SH3_domain"/>
</dbReference>
<evidence type="ECO:0000313" key="16">
    <source>
        <dbReference type="Proteomes" id="UP000261380"/>
    </source>
</evidence>
<keyword evidence="9" id="KW-0206">Cytoskeleton</keyword>
<dbReference type="InterPro" id="IPR012849">
    <property type="entry name" value="Abl-interactor_HHR_dom"/>
</dbReference>
<dbReference type="InterPro" id="IPR028457">
    <property type="entry name" value="ABI"/>
</dbReference>
<keyword evidence="10" id="KW-0966">Cell projection</keyword>
<dbReference type="Pfam" id="PF14604">
    <property type="entry name" value="SH3_9"/>
    <property type="match status" value="1"/>
</dbReference>
<dbReference type="GeneTree" id="ENSGT00940000156089"/>
<evidence type="ECO:0000256" key="1">
    <source>
        <dbReference type="ARBA" id="ARBA00004245"/>
    </source>
</evidence>
<keyword evidence="6" id="KW-0963">Cytoplasm</keyword>
<keyword evidence="16" id="KW-1185">Reference proteome</keyword>
<feature type="domain" description="SH3" evidence="13">
    <location>
        <begin position="278"/>
        <end position="337"/>
    </location>
</feature>
<dbReference type="InterPro" id="IPR036028">
    <property type="entry name" value="SH3-like_dom_sf"/>
</dbReference>
<dbReference type="FunFam" id="2.30.30.40:FF:000002">
    <property type="entry name" value="abl interactor 1 isoform X1"/>
    <property type="match status" value="1"/>
</dbReference>
<evidence type="ECO:0000256" key="11">
    <source>
        <dbReference type="PROSITE-ProRule" id="PRU00192"/>
    </source>
</evidence>
<evidence type="ECO:0000313" key="15">
    <source>
        <dbReference type="Ensembl" id="ENSXCOP00000027459.1"/>
    </source>
</evidence>
<organism evidence="15 16">
    <name type="scientific">Xiphophorus couchianus</name>
    <name type="common">Monterrey platyfish</name>
    <dbReference type="NCBI Taxonomy" id="32473"/>
    <lineage>
        <taxon>Eukaryota</taxon>
        <taxon>Metazoa</taxon>
        <taxon>Chordata</taxon>
        <taxon>Craniata</taxon>
        <taxon>Vertebrata</taxon>
        <taxon>Euteleostomi</taxon>
        <taxon>Actinopterygii</taxon>
        <taxon>Neopterygii</taxon>
        <taxon>Teleostei</taxon>
        <taxon>Neoteleostei</taxon>
        <taxon>Acanthomorphata</taxon>
        <taxon>Ovalentaria</taxon>
        <taxon>Atherinomorphae</taxon>
        <taxon>Cyprinodontiformes</taxon>
        <taxon>Poeciliidae</taxon>
        <taxon>Poeciliinae</taxon>
        <taxon>Xiphophorus</taxon>
    </lineage>
</organism>
<evidence type="ECO:0000256" key="9">
    <source>
        <dbReference type="ARBA" id="ARBA00023212"/>
    </source>
</evidence>
<dbReference type="PROSITE" id="PS50192">
    <property type="entry name" value="T_SNARE"/>
    <property type="match status" value="1"/>
</dbReference>
<dbReference type="STRING" id="32473.ENSXCOP00000027459"/>
<evidence type="ECO:0000256" key="4">
    <source>
        <dbReference type="ARBA" id="ARBA00010020"/>
    </source>
</evidence>
<dbReference type="GO" id="GO:0030175">
    <property type="term" value="C:filopodium"/>
    <property type="evidence" value="ECO:0007669"/>
    <property type="project" value="UniProtKB-SubCell"/>
</dbReference>
<dbReference type="Proteomes" id="UP000261380">
    <property type="component" value="Unplaced"/>
</dbReference>
<evidence type="ECO:0000256" key="10">
    <source>
        <dbReference type="ARBA" id="ARBA00023273"/>
    </source>
</evidence>
<dbReference type="InterPro" id="IPR000727">
    <property type="entry name" value="T_SNARE_dom"/>
</dbReference>
<comment type="subcellular location">
    <subcellularLocation>
        <location evidence="2">Cell projection</location>
        <location evidence="2">Filopodium</location>
    </subcellularLocation>
    <subcellularLocation>
        <location evidence="3">Cell projection</location>
        <location evidence="3">Lamellipodium</location>
    </subcellularLocation>
    <subcellularLocation>
        <location evidence="1">Cytoplasm</location>
        <location evidence="1">Cytoskeleton</location>
    </subcellularLocation>
</comment>
<feature type="region of interest" description="Disordered" evidence="12">
    <location>
        <begin position="227"/>
        <end position="258"/>
    </location>
</feature>
<evidence type="ECO:0000256" key="2">
    <source>
        <dbReference type="ARBA" id="ARBA00004486"/>
    </source>
</evidence>
<dbReference type="GO" id="GO:0030027">
    <property type="term" value="C:lamellipodium"/>
    <property type="evidence" value="ECO:0007669"/>
    <property type="project" value="UniProtKB-SubCell"/>
</dbReference>
<evidence type="ECO:0000256" key="5">
    <source>
        <dbReference type="ARBA" id="ARBA00022443"/>
    </source>
</evidence>